<evidence type="ECO:0000256" key="3">
    <source>
        <dbReference type="ARBA" id="ARBA00022962"/>
    </source>
</evidence>
<dbReference type="InterPro" id="IPR014729">
    <property type="entry name" value="Rossmann-like_a/b/a_fold"/>
</dbReference>
<organism evidence="6">
    <name type="scientific">Soboliphyme baturini</name>
    <dbReference type="NCBI Taxonomy" id="241478"/>
    <lineage>
        <taxon>Eukaryota</taxon>
        <taxon>Metazoa</taxon>
        <taxon>Ecdysozoa</taxon>
        <taxon>Nematoda</taxon>
        <taxon>Enoplea</taxon>
        <taxon>Dorylaimia</taxon>
        <taxon>Dioctophymatida</taxon>
        <taxon>Dioctophymatoidea</taxon>
        <taxon>Soboliphymatidae</taxon>
        <taxon>Soboliphyme</taxon>
    </lineage>
</organism>
<dbReference type="AlphaFoldDB" id="A0A183JAN8"/>
<dbReference type="OrthoDB" id="10252281at2759"/>
<dbReference type="GO" id="GO:0006529">
    <property type="term" value="P:asparagine biosynthetic process"/>
    <property type="evidence" value="ECO:0007669"/>
    <property type="project" value="UniProtKB-KW"/>
</dbReference>
<dbReference type="InterPro" id="IPR001962">
    <property type="entry name" value="Asn_synthase"/>
</dbReference>
<accession>A0A183JAN8</accession>
<evidence type="ECO:0000256" key="2">
    <source>
        <dbReference type="ARBA" id="ARBA00022888"/>
    </source>
</evidence>
<dbReference type="Proteomes" id="UP000270296">
    <property type="component" value="Unassembled WGS sequence"/>
</dbReference>
<proteinExistence type="predicted"/>
<sequence length="222" mass="25248">MHGEIVGANAVKALRVLFPDRKWNFVEVTVDRAELMLNRNEHIKHSLKPMVSVIDDSIGCALWFAARGRGTVNGKKYISPAKYVYIGMGSDELLAGYSRHRQVFRTGGWKALAQQLKIELSRMWERNSGRDDRVFFDNCRVSLLPYVDEDFVAAVNQLPIWVKADLRYKRGIGEKIILRAALWKLGFGSLAFGNKIAIQFGSRIAKFEKRSEKGSDICDRLL</sequence>
<dbReference type="EMBL" id="UZAM01019434">
    <property type="protein sequence ID" value="VDP52890.1"/>
    <property type="molecule type" value="Genomic_DNA"/>
</dbReference>
<keyword evidence="3" id="KW-0315">Glutamine amidotransferase</keyword>
<dbReference type="Gene3D" id="3.40.50.620">
    <property type="entry name" value="HUPs"/>
    <property type="match status" value="1"/>
</dbReference>
<evidence type="ECO:0000313" key="4">
    <source>
        <dbReference type="EMBL" id="VDP52890.1"/>
    </source>
</evidence>
<reference evidence="4 5" key="2">
    <citation type="submission" date="2018-11" db="EMBL/GenBank/DDBJ databases">
        <authorList>
            <consortium name="Pathogen Informatics"/>
        </authorList>
    </citation>
    <scope>NUCLEOTIDE SEQUENCE [LARGE SCALE GENOMIC DNA]</scope>
</reference>
<evidence type="ECO:0000313" key="6">
    <source>
        <dbReference type="WBParaSite" id="SBAD_0001335001-mRNA-1"/>
    </source>
</evidence>
<keyword evidence="1" id="KW-0028">Amino-acid biosynthesis</keyword>
<evidence type="ECO:0000313" key="5">
    <source>
        <dbReference type="Proteomes" id="UP000270296"/>
    </source>
</evidence>
<dbReference type="GO" id="GO:0004066">
    <property type="term" value="F:asparagine synthase (glutamine-hydrolyzing) activity"/>
    <property type="evidence" value="ECO:0007669"/>
    <property type="project" value="InterPro"/>
</dbReference>
<dbReference type="CDD" id="cd01991">
    <property type="entry name" value="Asn_synthase_B_C"/>
    <property type="match status" value="1"/>
</dbReference>
<dbReference type="WBParaSite" id="SBAD_0001335001-mRNA-1">
    <property type="protein sequence ID" value="SBAD_0001335001-mRNA-1"/>
    <property type="gene ID" value="SBAD_0001335001"/>
</dbReference>
<reference evidence="6" key="1">
    <citation type="submission" date="2016-06" db="UniProtKB">
        <authorList>
            <consortium name="WormBaseParasite"/>
        </authorList>
    </citation>
    <scope>IDENTIFICATION</scope>
</reference>
<dbReference type="PANTHER" id="PTHR45937">
    <property type="entry name" value="ASPARAGINE SYNTHETASE DOMAIN-CONTAINING PROTEIN 1"/>
    <property type="match status" value="1"/>
</dbReference>
<keyword evidence="5" id="KW-1185">Reference proteome</keyword>
<evidence type="ECO:0000256" key="1">
    <source>
        <dbReference type="ARBA" id="ARBA00022605"/>
    </source>
</evidence>
<dbReference type="InterPro" id="IPR051857">
    <property type="entry name" value="Asn_synthetase_domain"/>
</dbReference>
<protein>
    <submittedName>
        <fullName evidence="6">Asparagine synthetase domain-containing protein</fullName>
    </submittedName>
</protein>
<gene>
    <name evidence="4" type="ORF">SBAD_LOCUS12938</name>
</gene>
<name>A0A183JAN8_9BILA</name>
<dbReference type="PANTHER" id="PTHR45937:SF1">
    <property type="entry name" value="ASPARAGINE SYNTHETASE DOMAIN-CONTAINING PROTEIN 1"/>
    <property type="match status" value="1"/>
</dbReference>
<dbReference type="SUPFAM" id="SSF52402">
    <property type="entry name" value="Adenine nucleotide alpha hydrolases-like"/>
    <property type="match status" value="1"/>
</dbReference>
<keyword evidence="2" id="KW-0061">Asparagine biosynthesis</keyword>